<proteinExistence type="inferred from homology"/>
<dbReference type="InterPro" id="IPR004391">
    <property type="entry name" value="Glu_race"/>
</dbReference>
<dbReference type="PANTHER" id="PTHR21198:SF2">
    <property type="entry name" value="GLUTAMATE RACEMASE"/>
    <property type="match status" value="1"/>
</dbReference>
<name>A0ABS0Z702_9GAMM</name>
<sequence>MSIKIGVMDSGAGGLTILRSIHHAIPHAELLYFADQANAPYGSKSDHFITNRLISIAKYFREQQCDVMVVACNTATVAGISALRAELILPIIGVEPAVKPACLNSHRKHISVLATLATSKSQRLNELIENWRFDTSVQVISSPSLASLIDEMPESHEQILQELDRLSRLIKVHKSDALVLACTHYPLIKEMFSDVLPGVQIVEPSQGVTAQVRRVLSCLKPGSLESVTIKGQGPVSLFTNGREGFQSCLKFWSTSLTLVKLSYLDI</sequence>
<feature type="binding site" evidence="7">
    <location>
        <begin position="9"/>
        <end position="10"/>
    </location>
    <ligand>
        <name>substrate</name>
    </ligand>
</feature>
<feature type="active site" description="Proton donor/acceptor" evidence="7">
    <location>
        <position position="182"/>
    </location>
</feature>
<evidence type="ECO:0000313" key="9">
    <source>
        <dbReference type="Proteomes" id="UP000598488"/>
    </source>
</evidence>
<accession>A0ABS0Z702</accession>
<comment type="catalytic activity">
    <reaction evidence="1 7">
        <text>L-glutamate = D-glutamate</text>
        <dbReference type="Rhea" id="RHEA:12813"/>
        <dbReference type="ChEBI" id="CHEBI:29985"/>
        <dbReference type="ChEBI" id="CHEBI:29986"/>
        <dbReference type="EC" id="5.1.1.3"/>
    </reaction>
</comment>
<evidence type="ECO:0000313" key="8">
    <source>
        <dbReference type="EMBL" id="MBJ7549437.1"/>
    </source>
</evidence>
<dbReference type="Pfam" id="PF01177">
    <property type="entry name" value="Asp_Glu_race"/>
    <property type="match status" value="1"/>
</dbReference>
<dbReference type="HAMAP" id="MF_00258">
    <property type="entry name" value="Glu_racemase"/>
    <property type="match status" value="1"/>
</dbReference>
<dbReference type="Proteomes" id="UP000598488">
    <property type="component" value="Unassembled WGS sequence"/>
</dbReference>
<dbReference type="EC" id="5.1.1.3" evidence="2 7"/>
<comment type="function">
    <text evidence="7">Provides the (R)-glutamate required for cell wall biosynthesis.</text>
</comment>
<keyword evidence="4 7" id="KW-0573">Peptidoglycan synthesis</keyword>
<feature type="binding site" evidence="7">
    <location>
        <begin position="73"/>
        <end position="74"/>
    </location>
    <ligand>
        <name>substrate</name>
    </ligand>
</feature>
<dbReference type="EMBL" id="JAEMUH010000002">
    <property type="protein sequence ID" value="MBJ7549437.1"/>
    <property type="molecule type" value="Genomic_DNA"/>
</dbReference>
<comment type="pathway">
    <text evidence="7">Cell wall biogenesis; peptidoglycan biosynthesis.</text>
</comment>
<dbReference type="SUPFAM" id="SSF53681">
    <property type="entry name" value="Aspartate/glutamate racemase"/>
    <property type="match status" value="2"/>
</dbReference>
<evidence type="ECO:0000256" key="6">
    <source>
        <dbReference type="ARBA" id="ARBA00023316"/>
    </source>
</evidence>
<dbReference type="PROSITE" id="PS00923">
    <property type="entry name" value="ASP_GLU_RACEMASE_1"/>
    <property type="match status" value="1"/>
</dbReference>
<evidence type="ECO:0000256" key="7">
    <source>
        <dbReference type="HAMAP-Rule" id="MF_00258"/>
    </source>
</evidence>
<dbReference type="Gene3D" id="3.40.50.1860">
    <property type="match status" value="2"/>
</dbReference>
<gene>
    <name evidence="7 8" type="primary">murI</name>
    <name evidence="8" type="ORF">JHD44_01985</name>
</gene>
<dbReference type="InterPro" id="IPR018187">
    <property type="entry name" value="Asp/Glu_racemase_AS_1"/>
</dbReference>
<dbReference type="InterPro" id="IPR001920">
    <property type="entry name" value="Asp/Glu_race"/>
</dbReference>
<feature type="binding site" evidence="7">
    <location>
        <begin position="183"/>
        <end position="184"/>
    </location>
    <ligand>
        <name>substrate</name>
    </ligand>
</feature>
<protein>
    <recommendedName>
        <fullName evidence="2 7">Glutamate racemase</fullName>
        <ecNumber evidence="2 7">5.1.1.3</ecNumber>
    </recommendedName>
</protein>
<evidence type="ECO:0000256" key="4">
    <source>
        <dbReference type="ARBA" id="ARBA00022984"/>
    </source>
</evidence>
<keyword evidence="3 7" id="KW-0133">Cell shape</keyword>
<evidence type="ECO:0000256" key="5">
    <source>
        <dbReference type="ARBA" id="ARBA00023235"/>
    </source>
</evidence>
<comment type="similarity">
    <text evidence="7">Belongs to the aspartate/glutamate racemases family.</text>
</comment>
<dbReference type="NCBIfam" id="TIGR00067">
    <property type="entry name" value="glut_race"/>
    <property type="match status" value="1"/>
</dbReference>
<dbReference type="RefSeq" id="WP_199460575.1">
    <property type="nucleotide sequence ID" value="NZ_JAEMUH010000002.1"/>
</dbReference>
<evidence type="ECO:0000256" key="2">
    <source>
        <dbReference type="ARBA" id="ARBA00013090"/>
    </source>
</evidence>
<dbReference type="InterPro" id="IPR015942">
    <property type="entry name" value="Asp/Glu/hydantoin_racemase"/>
</dbReference>
<dbReference type="GO" id="GO:0008881">
    <property type="term" value="F:glutamate racemase activity"/>
    <property type="evidence" value="ECO:0007669"/>
    <property type="project" value="UniProtKB-EC"/>
</dbReference>
<dbReference type="InterPro" id="IPR033134">
    <property type="entry name" value="Asp/Glu_racemase_AS_2"/>
</dbReference>
<organism evidence="8 9">
    <name type="scientific">Marinomonas ostreistagni</name>
    <dbReference type="NCBI Taxonomy" id="359209"/>
    <lineage>
        <taxon>Bacteria</taxon>
        <taxon>Pseudomonadati</taxon>
        <taxon>Pseudomonadota</taxon>
        <taxon>Gammaproteobacteria</taxon>
        <taxon>Oceanospirillales</taxon>
        <taxon>Oceanospirillaceae</taxon>
        <taxon>Marinomonas</taxon>
    </lineage>
</organism>
<reference evidence="8 9" key="1">
    <citation type="submission" date="2020-12" db="EMBL/GenBank/DDBJ databases">
        <title>Comparative genome analysis of fungal antagonists Marinomonas ostreistagni 398 and M. spartinae 468.</title>
        <authorList>
            <person name="Fields J.L."/>
            <person name="Mavrodi O.V."/>
            <person name="Biber P.D."/>
            <person name="Indest K.J."/>
            <person name="Mavrodi D.V."/>
        </authorList>
    </citation>
    <scope>NUCLEOTIDE SEQUENCE [LARGE SCALE GENOMIC DNA]</scope>
    <source>
        <strain evidence="8 9">USM7</strain>
    </source>
</reference>
<keyword evidence="5 7" id="KW-0413">Isomerase</keyword>
<dbReference type="PANTHER" id="PTHR21198">
    <property type="entry name" value="GLUTAMATE RACEMASE"/>
    <property type="match status" value="1"/>
</dbReference>
<feature type="binding site" evidence="7">
    <location>
        <begin position="41"/>
        <end position="42"/>
    </location>
    <ligand>
        <name>substrate</name>
    </ligand>
</feature>
<comment type="caution">
    <text evidence="8">The sequence shown here is derived from an EMBL/GenBank/DDBJ whole genome shotgun (WGS) entry which is preliminary data.</text>
</comment>
<evidence type="ECO:0000256" key="3">
    <source>
        <dbReference type="ARBA" id="ARBA00022960"/>
    </source>
</evidence>
<keyword evidence="9" id="KW-1185">Reference proteome</keyword>
<evidence type="ECO:0000256" key="1">
    <source>
        <dbReference type="ARBA" id="ARBA00001602"/>
    </source>
</evidence>
<dbReference type="PROSITE" id="PS00924">
    <property type="entry name" value="ASP_GLU_RACEMASE_2"/>
    <property type="match status" value="1"/>
</dbReference>
<keyword evidence="6 7" id="KW-0961">Cell wall biogenesis/degradation</keyword>
<feature type="active site" description="Proton donor/acceptor" evidence="7">
    <location>
        <position position="72"/>
    </location>
</feature>